<evidence type="ECO:0000313" key="2">
    <source>
        <dbReference type="Proteomes" id="UP001652431"/>
    </source>
</evidence>
<dbReference type="Proteomes" id="UP001652431">
    <property type="component" value="Unassembled WGS sequence"/>
</dbReference>
<accession>A0ABT2RKB8</accession>
<name>A0ABT2RKB8_9FIRM</name>
<organism evidence="1 2">
    <name type="scientific">Dorea acetigenes</name>
    <dbReference type="NCBI Taxonomy" id="2981787"/>
    <lineage>
        <taxon>Bacteria</taxon>
        <taxon>Bacillati</taxon>
        <taxon>Bacillota</taxon>
        <taxon>Clostridia</taxon>
        <taxon>Lachnospirales</taxon>
        <taxon>Lachnospiraceae</taxon>
        <taxon>Dorea</taxon>
    </lineage>
</organism>
<evidence type="ECO:0000313" key="1">
    <source>
        <dbReference type="EMBL" id="MCU6685857.1"/>
    </source>
</evidence>
<dbReference type="RefSeq" id="WP_158368683.1">
    <property type="nucleotide sequence ID" value="NZ_JAOQJU010000003.1"/>
</dbReference>
<sequence length="196" mass="22698">MKKYEEEHYRWKNIREDIYPWIKESLVDHQALNGKYISDKDTPLISFVGDLMIVFVIRREGGTYEILKDNMLPPESDMEQIYHIACENLVRDVEFVISHTWYGGFGIVADGIHEASSLCFKHIWNVCAEKLGDDIAIMAPSKDMVLFVPAKDETLVEKMRAFGEEAFARSRDKISRDVFIYTKDGKELLLYGKSGY</sequence>
<protein>
    <recommendedName>
        <fullName evidence="3">DUF1444 family protein</fullName>
    </recommendedName>
</protein>
<reference evidence="1 2" key="1">
    <citation type="journal article" date="2021" name="ISME Commun">
        <title>Automated analysis of genomic sequences facilitates high-throughput and comprehensive description of bacteria.</title>
        <authorList>
            <person name="Hitch T.C.A."/>
        </authorList>
    </citation>
    <scope>NUCLEOTIDE SEQUENCE [LARGE SCALE GENOMIC DNA]</scope>
    <source>
        <strain evidence="1 2">Sanger_03</strain>
    </source>
</reference>
<comment type="caution">
    <text evidence="1">The sequence shown here is derived from an EMBL/GenBank/DDBJ whole genome shotgun (WGS) entry which is preliminary data.</text>
</comment>
<keyword evidence="2" id="KW-1185">Reference proteome</keyword>
<evidence type="ECO:0008006" key="3">
    <source>
        <dbReference type="Google" id="ProtNLM"/>
    </source>
</evidence>
<proteinExistence type="predicted"/>
<dbReference type="EMBL" id="JAOQJU010000003">
    <property type="protein sequence ID" value="MCU6685857.1"/>
    <property type="molecule type" value="Genomic_DNA"/>
</dbReference>
<gene>
    <name evidence="1" type="ORF">OCV99_04650</name>
</gene>